<keyword evidence="1" id="KW-0812">Transmembrane</keyword>
<dbReference type="Pfam" id="PF05239">
    <property type="entry name" value="PRC"/>
    <property type="match status" value="1"/>
</dbReference>
<dbReference type="NCBIfam" id="TIGR01150">
    <property type="entry name" value="puhA"/>
    <property type="match status" value="1"/>
</dbReference>
<accession>A0A840XMQ9</accession>
<dbReference type="InterPro" id="IPR027275">
    <property type="entry name" value="PRC-brl_dom"/>
</dbReference>
<evidence type="ECO:0000259" key="3">
    <source>
        <dbReference type="Pfam" id="PF05239"/>
    </source>
</evidence>
<keyword evidence="5" id="KW-1185">Reference proteome</keyword>
<reference evidence="4 5" key="1">
    <citation type="submission" date="2020-08" db="EMBL/GenBank/DDBJ databases">
        <title>Genomic Encyclopedia of Type Strains, Phase IV (KMG-IV): sequencing the most valuable type-strain genomes for metagenomic binning, comparative biology and taxonomic classification.</title>
        <authorList>
            <person name="Goeker M."/>
        </authorList>
    </citation>
    <scope>NUCLEOTIDE SEQUENCE [LARGE SCALE GENOMIC DNA]</scope>
    <source>
        <strain evidence="4 5">DSM 25895</strain>
    </source>
</reference>
<evidence type="ECO:0000259" key="2">
    <source>
        <dbReference type="Pfam" id="PF03967"/>
    </source>
</evidence>
<dbReference type="Gene3D" id="4.10.540.10">
    <property type="entry name" value="Photosynthetic reaction centre, H subunit, N-terminal domain"/>
    <property type="match status" value="1"/>
</dbReference>
<dbReference type="RefSeq" id="WP_184484123.1">
    <property type="nucleotide sequence ID" value="NZ_JAAEDJ010000009.1"/>
</dbReference>
<dbReference type="Pfam" id="PF03967">
    <property type="entry name" value="PRCH"/>
    <property type="match status" value="1"/>
</dbReference>
<dbReference type="InterPro" id="IPR037097">
    <property type="entry name" value="Photo_RC_H_N_sf"/>
</dbReference>
<feature type="domain" description="Photosynthetic reaction centre H subunit N-terminal" evidence="2">
    <location>
        <begin position="11"/>
        <end position="140"/>
    </location>
</feature>
<evidence type="ECO:0000313" key="5">
    <source>
        <dbReference type="Proteomes" id="UP000562254"/>
    </source>
</evidence>
<name>A0A840XMQ9_9PROT</name>
<dbReference type="Proteomes" id="UP000562254">
    <property type="component" value="Unassembled WGS sequence"/>
</dbReference>
<proteinExistence type="predicted"/>
<dbReference type="SUPFAM" id="SSF50346">
    <property type="entry name" value="PRC-barrel domain"/>
    <property type="match status" value="1"/>
</dbReference>
<sequence>MPTPPPTPVFLDLAALSLYLFFAFFAGLIFYLHRENKREGYPLVSDRSDRPNFGTIHGFPETPPPKTFLLHHPHGKTIVQGQQPERDLTGLAVEDPYNGTPITPTGDPMQDGIGAASYSLRAEEPDLAFDDNLPKIVPLRASGGWTIAAEDPDPRGRAVVTLDGETAGRVVDLWVDRSEAILRYIEVETPSGRRVLVPMFLATVNDDGDVRVVSVTAAQLAAAPGIAKPDEVTLREEDRISGYFGGGHLHATPERSEPLL</sequence>
<comment type="caution">
    <text evidence="4">The sequence shown here is derived from an EMBL/GenBank/DDBJ whole genome shotgun (WGS) entry which is preliminary data.</text>
</comment>
<keyword evidence="1" id="KW-0472">Membrane</keyword>
<dbReference type="InterPro" id="IPR015810">
    <property type="entry name" value="Photo_RC_H_N"/>
</dbReference>
<dbReference type="InterPro" id="IPR014747">
    <property type="entry name" value="Bac_photo_RC_H_C"/>
</dbReference>
<dbReference type="GO" id="GO:0030077">
    <property type="term" value="C:plasma membrane light-harvesting complex"/>
    <property type="evidence" value="ECO:0007669"/>
    <property type="project" value="InterPro"/>
</dbReference>
<dbReference type="InterPro" id="IPR005652">
    <property type="entry name" value="Photo_RC_H"/>
</dbReference>
<protein>
    <submittedName>
        <fullName evidence="4">Photosynthetic reaction center H subunit</fullName>
    </submittedName>
</protein>
<dbReference type="SUPFAM" id="SSF81490">
    <property type="entry name" value="Photosystem II reaction centre subunit H, transmembrane region"/>
    <property type="match status" value="1"/>
</dbReference>
<dbReference type="GO" id="GO:0019684">
    <property type="term" value="P:photosynthesis, light reaction"/>
    <property type="evidence" value="ECO:0007669"/>
    <property type="project" value="InterPro"/>
</dbReference>
<organism evidence="4 5">
    <name type="scientific">Neoroseomonas alkaliterrae</name>
    <dbReference type="NCBI Taxonomy" id="1452450"/>
    <lineage>
        <taxon>Bacteria</taxon>
        <taxon>Pseudomonadati</taxon>
        <taxon>Pseudomonadota</taxon>
        <taxon>Alphaproteobacteria</taxon>
        <taxon>Acetobacterales</taxon>
        <taxon>Acetobacteraceae</taxon>
        <taxon>Neoroseomonas</taxon>
    </lineage>
</organism>
<dbReference type="EMBL" id="JACIJE010000005">
    <property type="protein sequence ID" value="MBB5689875.1"/>
    <property type="molecule type" value="Genomic_DNA"/>
</dbReference>
<keyword evidence="1" id="KW-1133">Transmembrane helix</keyword>
<dbReference type="Gene3D" id="3.90.50.10">
    <property type="entry name" value="Photosynthetic Reaction Center, subunit H, domain 2"/>
    <property type="match status" value="1"/>
</dbReference>
<dbReference type="InterPro" id="IPR011033">
    <property type="entry name" value="PRC_barrel-like_sf"/>
</dbReference>
<feature type="domain" description="PRC-barrel" evidence="3">
    <location>
        <begin position="151"/>
        <end position="218"/>
    </location>
</feature>
<feature type="transmembrane region" description="Helical" evidence="1">
    <location>
        <begin position="13"/>
        <end position="32"/>
    </location>
</feature>
<evidence type="ECO:0000313" key="4">
    <source>
        <dbReference type="EMBL" id="MBB5689875.1"/>
    </source>
</evidence>
<gene>
    <name evidence="4" type="ORF">FHS88_002001</name>
</gene>
<evidence type="ECO:0000256" key="1">
    <source>
        <dbReference type="SAM" id="Phobius"/>
    </source>
</evidence>
<dbReference type="AlphaFoldDB" id="A0A840XMQ9"/>